<evidence type="ECO:0000313" key="1">
    <source>
        <dbReference type="EMBL" id="KAJ1902138.1"/>
    </source>
</evidence>
<sequence>MAYARPLGQTFNQLNLNMYRLPDGQRGALRSTSLALAREASREDSQRLGSDGSSHFNPFKGIKRLYSGLRRHHSRSSDEGTTLRKFYSTPLDGRGSNISRPSLSGGTLIQTNKTTQTGAMRCGSDWNSDTAVVLADEASRLSPSNSPTRPPKRVRFLNSDPEVVNTYSPEEYDRRVDDPWELLTKSGRDKMRQEMHHYTSKEMELNEVYNTNDAQYCTLCWRQHCHCRAIAKDIWRRDRSASMVHAGA</sequence>
<protein>
    <submittedName>
        <fullName evidence="1">Uncharacterized protein</fullName>
    </submittedName>
</protein>
<reference evidence="1" key="1">
    <citation type="submission" date="2022-07" db="EMBL/GenBank/DDBJ databases">
        <title>Phylogenomic reconstructions and comparative analyses of Kickxellomycotina fungi.</title>
        <authorList>
            <person name="Reynolds N.K."/>
            <person name="Stajich J.E."/>
            <person name="Barry K."/>
            <person name="Grigoriev I.V."/>
            <person name="Crous P."/>
            <person name="Smith M.E."/>
        </authorList>
    </citation>
    <scope>NUCLEOTIDE SEQUENCE</scope>
    <source>
        <strain evidence="1">Benny 63K</strain>
    </source>
</reference>
<accession>A0ACC1IWQ3</accession>
<comment type="caution">
    <text evidence="1">The sequence shown here is derived from an EMBL/GenBank/DDBJ whole genome shotgun (WGS) entry which is preliminary data.</text>
</comment>
<proteinExistence type="predicted"/>
<keyword evidence="2" id="KW-1185">Reference proteome</keyword>
<name>A0ACC1IWQ3_9FUNG</name>
<organism evidence="1 2">
    <name type="scientific">Kickxella alabastrina</name>
    <dbReference type="NCBI Taxonomy" id="61397"/>
    <lineage>
        <taxon>Eukaryota</taxon>
        <taxon>Fungi</taxon>
        <taxon>Fungi incertae sedis</taxon>
        <taxon>Zoopagomycota</taxon>
        <taxon>Kickxellomycotina</taxon>
        <taxon>Kickxellomycetes</taxon>
        <taxon>Kickxellales</taxon>
        <taxon>Kickxellaceae</taxon>
        <taxon>Kickxella</taxon>
    </lineage>
</organism>
<dbReference type="Proteomes" id="UP001150581">
    <property type="component" value="Unassembled WGS sequence"/>
</dbReference>
<evidence type="ECO:0000313" key="2">
    <source>
        <dbReference type="Proteomes" id="UP001150581"/>
    </source>
</evidence>
<gene>
    <name evidence="1" type="ORF">LPJ66_000227</name>
</gene>
<dbReference type="EMBL" id="JANBPG010000005">
    <property type="protein sequence ID" value="KAJ1902138.1"/>
    <property type="molecule type" value="Genomic_DNA"/>
</dbReference>